<reference evidence="1 2" key="1">
    <citation type="journal article" date="2011" name="J. Bacteriol.">
        <title>Complete genome sequence of Paenibacillus polymyxa SC2, a strain of plant growth-promoting Rhizobacterium with broad-spectrum antimicrobial activity.</title>
        <authorList>
            <person name="Ma M."/>
            <person name="Wang C."/>
            <person name="Ding Y."/>
            <person name="Li L."/>
            <person name="Shen D."/>
            <person name="Jiang X."/>
            <person name="Guan D."/>
            <person name="Cao F."/>
            <person name="Chen H."/>
            <person name="Feng R."/>
            <person name="Wang X."/>
            <person name="Ge Y."/>
            <person name="Yao L."/>
            <person name="Bing X."/>
            <person name="Yang X."/>
            <person name="Li J."/>
            <person name="Du B."/>
        </authorList>
    </citation>
    <scope>NUCLEOTIDE SEQUENCE [LARGE SCALE GENOMIC DNA]</scope>
    <source>
        <strain evidence="1 2">SC2</strain>
    </source>
</reference>
<protein>
    <submittedName>
        <fullName evidence="1">Uncharacterized protein</fullName>
    </submittedName>
</protein>
<accession>E3E587</accession>
<dbReference type="EMBL" id="CP002213">
    <property type="protein sequence ID" value="ADO57447.1"/>
    <property type="molecule type" value="Genomic_DNA"/>
</dbReference>
<dbReference type="PATRIC" id="fig|886882.15.peg.3488"/>
<sequence length="79" mass="9027">MVNVNAAIEQLLDMRLELDDTIRLLGFDPEASDRQQAGTNERVLLHLQDIYDVLDAPRPNGDYAKQLVQETMKIAKEEM</sequence>
<dbReference type="AlphaFoldDB" id="E3E587"/>
<proteinExistence type="predicted"/>
<dbReference type="Proteomes" id="UP000006868">
    <property type="component" value="Chromosome"/>
</dbReference>
<dbReference type="HOGENOM" id="CLU_2602749_0_0_9"/>
<name>E3E587_PAEPS</name>
<dbReference type="RefSeq" id="WP_013372033.1">
    <property type="nucleotide sequence ID" value="NC_014622.2"/>
</dbReference>
<organism evidence="1 2">
    <name type="scientific">Paenibacillus polymyxa (strain SC2)</name>
    <name type="common">Bacillus polymyxa</name>
    <dbReference type="NCBI Taxonomy" id="886882"/>
    <lineage>
        <taxon>Bacteria</taxon>
        <taxon>Bacillati</taxon>
        <taxon>Bacillota</taxon>
        <taxon>Bacilli</taxon>
        <taxon>Bacillales</taxon>
        <taxon>Paenibacillaceae</taxon>
        <taxon>Paenibacillus</taxon>
    </lineage>
</organism>
<gene>
    <name evidence="1" type="ORF">PPSC2_16340</name>
</gene>
<evidence type="ECO:0000313" key="2">
    <source>
        <dbReference type="Proteomes" id="UP000006868"/>
    </source>
</evidence>
<evidence type="ECO:0000313" key="1">
    <source>
        <dbReference type="EMBL" id="ADO57447.1"/>
    </source>
</evidence>
<dbReference type="KEGG" id="ppm:PPSC2_16340"/>